<accession>A0ABX1F286</accession>
<dbReference type="CDD" id="cd05379">
    <property type="entry name" value="CAP_bacterial"/>
    <property type="match status" value="1"/>
</dbReference>
<dbReference type="Proteomes" id="UP000765160">
    <property type="component" value="Unassembled WGS sequence"/>
</dbReference>
<evidence type="ECO:0000313" key="3">
    <source>
        <dbReference type="Proteomes" id="UP000765160"/>
    </source>
</evidence>
<dbReference type="SUPFAM" id="SSF55797">
    <property type="entry name" value="PR-1-like"/>
    <property type="match status" value="1"/>
</dbReference>
<dbReference type="EMBL" id="JAAVTX010000005">
    <property type="protein sequence ID" value="NKE46457.1"/>
    <property type="molecule type" value="Genomic_DNA"/>
</dbReference>
<dbReference type="InterPro" id="IPR014044">
    <property type="entry name" value="CAP_dom"/>
</dbReference>
<name>A0ABX1F286_9PROT</name>
<dbReference type="InterPro" id="IPR035940">
    <property type="entry name" value="CAP_sf"/>
</dbReference>
<dbReference type="RefSeq" id="WP_168050996.1">
    <property type="nucleotide sequence ID" value="NZ_JAATJR010000005.1"/>
</dbReference>
<keyword evidence="3" id="KW-1185">Reference proteome</keyword>
<dbReference type="PANTHER" id="PTHR31157:SF1">
    <property type="entry name" value="SCP DOMAIN-CONTAINING PROTEIN"/>
    <property type="match status" value="1"/>
</dbReference>
<evidence type="ECO:0000259" key="1">
    <source>
        <dbReference type="Pfam" id="PF00188"/>
    </source>
</evidence>
<feature type="domain" description="SCP" evidence="1">
    <location>
        <begin position="49"/>
        <end position="172"/>
    </location>
</feature>
<comment type="caution">
    <text evidence="2">The sequence shown here is derived from an EMBL/GenBank/DDBJ whole genome shotgun (WGS) entry which is preliminary data.</text>
</comment>
<proteinExistence type="predicted"/>
<dbReference type="Gene3D" id="3.40.33.10">
    <property type="entry name" value="CAP"/>
    <property type="match status" value="1"/>
</dbReference>
<sequence>MPDHYRFPRRGLRHALLSLPVLAGVALLGASPVLAAEPSNMAALRAQALELVNRSRAAQDLDPLRPGENLDEAAQAHAADMLRRDYFAHEAPDGSSVRDRYIEAGGAPPGLIAENIGRCTGCGPQVEAARIRRFHEGFMASTGHRENILRRGLDRFGFGVAVQGGQIAVVQTFAGPGPDRPRTGVRQR</sequence>
<reference evidence="2 3" key="1">
    <citation type="submission" date="2020-03" db="EMBL/GenBank/DDBJ databases">
        <title>Roseomonas selenitidurans sp. nov. isolated from soil.</title>
        <authorList>
            <person name="Liu H."/>
        </authorList>
    </citation>
    <scope>NUCLEOTIDE SEQUENCE [LARGE SCALE GENOMIC DNA]</scope>
    <source>
        <strain evidence="2 3">JCM 15073</strain>
    </source>
</reference>
<organism evidence="2 3">
    <name type="scientific">Falsiroseomonas frigidaquae</name>
    <dbReference type="NCBI Taxonomy" id="487318"/>
    <lineage>
        <taxon>Bacteria</taxon>
        <taxon>Pseudomonadati</taxon>
        <taxon>Pseudomonadota</taxon>
        <taxon>Alphaproteobacteria</taxon>
        <taxon>Acetobacterales</taxon>
        <taxon>Roseomonadaceae</taxon>
        <taxon>Falsiroseomonas</taxon>
    </lineage>
</organism>
<dbReference type="Pfam" id="PF00188">
    <property type="entry name" value="CAP"/>
    <property type="match status" value="1"/>
</dbReference>
<protein>
    <submittedName>
        <fullName evidence="2">CAP domain-containing protein</fullName>
    </submittedName>
</protein>
<dbReference type="PANTHER" id="PTHR31157">
    <property type="entry name" value="SCP DOMAIN-CONTAINING PROTEIN"/>
    <property type="match status" value="1"/>
</dbReference>
<gene>
    <name evidence="2" type="ORF">HB662_16870</name>
</gene>
<evidence type="ECO:0000313" key="2">
    <source>
        <dbReference type="EMBL" id="NKE46457.1"/>
    </source>
</evidence>